<evidence type="ECO:0000313" key="3">
    <source>
        <dbReference type="Proteomes" id="UP000499080"/>
    </source>
</evidence>
<gene>
    <name evidence="2" type="ORF">AVEN_120731_1</name>
    <name evidence="1" type="ORF">AVEN_228255_1</name>
</gene>
<organism evidence="2 3">
    <name type="scientific">Araneus ventricosus</name>
    <name type="common">Orbweaver spider</name>
    <name type="synonym">Epeira ventricosa</name>
    <dbReference type="NCBI Taxonomy" id="182803"/>
    <lineage>
        <taxon>Eukaryota</taxon>
        <taxon>Metazoa</taxon>
        <taxon>Ecdysozoa</taxon>
        <taxon>Arthropoda</taxon>
        <taxon>Chelicerata</taxon>
        <taxon>Arachnida</taxon>
        <taxon>Araneae</taxon>
        <taxon>Araneomorphae</taxon>
        <taxon>Entelegynae</taxon>
        <taxon>Araneoidea</taxon>
        <taxon>Araneidae</taxon>
        <taxon>Araneus</taxon>
    </lineage>
</organism>
<dbReference type="Proteomes" id="UP000499080">
    <property type="component" value="Unassembled WGS sequence"/>
</dbReference>
<comment type="caution">
    <text evidence="2">The sequence shown here is derived from an EMBL/GenBank/DDBJ whole genome shotgun (WGS) entry which is preliminary data.</text>
</comment>
<feature type="non-terminal residue" evidence="2">
    <location>
        <position position="1"/>
    </location>
</feature>
<dbReference type="EMBL" id="BGPR01033112">
    <property type="protein sequence ID" value="GBO06950.1"/>
    <property type="molecule type" value="Genomic_DNA"/>
</dbReference>
<dbReference type="AlphaFoldDB" id="A0A4Y2U5Q0"/>
<sequence>ARVTGTPFNIVSGPHEHAEVTENDVAWTRLVSEGILEEIHTVNPALEVNKSIGVQGGGDLFPTACSSIFNNVHLWGFRRSHITPTAHVPYHHRGSTSLNNPLLTNRVYGLIMLFPYSYTCIRPTQLETRLVRPAEKPSTTSNLQTDPHWAATIRKGRNNEQIQMPSHILPCGPFTLTTAIRKGRGKVSGETDTVRKAVEMKGSYKHPLLFYPDPSPSSSLLKMIPKRKPWNVRRRGKRRCMVT</sequence>
<proteinExistence type="predicted"/>
<keyword evidence="3" id="KW-1185">Reference proteome</keyword>
<reference evidence="2 3" key="1">
    <citation type="journal article" date="2019" name="Sci. Rep.">
        <title>Orb-weaving spider Araneus ventricosus genome elucidates the spidroin gene catalogue.</title>
        <authorList>
            <person name="Kono N."/>
            <person name="Nakamura H."/>
            <person name="Ohtoshi R."/>
            <person name="Moran D.A.P."/>
            <person name="Shinohara A."/>
            <person name="Yoshida Y."/>
            <person name="Fujiwara M."/>
            <person name="Mori M."/>
            <person name="Tomita M."/>
            <person name="Arakawa K."/>
        </authorList>
    </citation>
    <scope>NUCLEOTIDE SEQUENCE [LARGE SCALE GENOMIC DNA]</scope>
</reference>
<evidence type="ECO:0000313" key="2">
    <source>
        <dbReference type="EMBL" id="GBO06950.1"/>
    </source>
</evidence>
<protein>
    <submittedName>
        <fullName evidence="2">Uncharacterized protein</fullName>
    </submittedName>
</protein>
<dbReference type="EMBL" id="BGPR01033111">
    <property type="protein sequence ID" value="GBO06948.1"/>
    <property type="molecule type" value="Genomic_DNA"/>
</dbReference>
<accession>A0A4Y2U5Q0</accession>
<name>A0A4Y2U5Q0_ARAVE</name>
<evidence type="ECO:0000313" key="1">
    <source>
        <dbReference type="EMBL" id="GBO06948.1"/>
    </source>
</evidence>